<feature type="transmembrane region" description="Helical" evidence="8">
    <location>
        <begin position="251"/>
        <end position="269"/>
    </location>
</feature>
<feature type="transmembrane region" description="Helical" evidence="8">
    <location>
        <begin position="6"/>
        <end position="26"/>
    </location>
</feature>
<feature type="transmembrane region" description="Helical" evidence="8">
    <location>
        <begin position="164"/>
        <end position="182"/>
    </location>
</feature>
<comment type="subcellular location">
    <subcellularLocation>
        <location evidence="1">Cell membrane</location>
        <topology evidence="1">Multi-pass membrane protein</topology>
    </subcellularLocation>
</comment>
<evidence type="ECO:0000256" key="2">
    <source>
        <dbReference type="ARBA" id="ARBA00010145"/>
    </source>
</evidence>
<evidence type="ECO:0000313" key="9">
    <source>
        <dbReference type="EMBL" id="QOZ72688.1"/>
    </source>
</evidence>
<dbReference type="GO" id="GO:0005886">
    <property type="term" value="C:plasma membrane"/>
    <property type="evidence" value="ECO:0007669"/>
    <property type="project" value="UniProtKB-SubCell"/>
</dbReference>
<dbReference type="Proteomes" id="UP000594015">
    <property type="component" value="Chromosome"/>
</dbReference>
<evidence type="ECO:0000256" key="1">
    <source>
        <dbReference type="ARBA" id="ARBA00004651"/>
    </source>
</evidence>
<dbReference type="InterPro" id="IPR038770">
    <property type="entry name" value="Na+/solute_symporter_sf"/>
</dbReference>
<keyword evidence="5 8" id="KW-0812">Transmembrane</keyword>
<keyword evidence="6 8" id="KW-1133">Transmembrane helix</keyword>
<name>A0AAE7NVC8_9BRAD</name>
<dbReference type="KEGG" id="barh:WN72_45230"/>
<keyword evidence="7 8" id="KW-0472">Membrane</keyword>
<evidence type="ECO:0000256" key="4">
    <source>
        <dbReference type="ARBA" id="ARBA00022475"/>
    </source>
</evidence>
<reference evidence="9 10" key="1">
    <citation type="submission" date="2018-06" db="EMBL/GenBank/DDBJ databases">
        <title>Comparative genomics of Bradyrhizobium nodulating Arachidis hypogaea.</title>
        <authorList>
            <person name="Li Y."/>
        </authorList>
    </citation>
    <scope>NUCLEOTIDE SEQUENCE [LARGE SCALE GENOMIC DNA]</scope>
    <source>
        <strain evidence="9 10">CCBAU 051107</strain>
    </source>
</reference>
<organism evidence="9 10">
    <name type="scientific">Bradyrhizobium arachidis</name>
    <dbReference type="NCBI Taxonomy" id="858423"/>
    <lineage>
        <taxon>Bacteria</taxon>
        <taxon>Pseudomonadati</taxon>
        <taxon>Pseudomonadota</taxon>
        <taxon>Alphaproteobacteria</taxon>
        <taxon>Hyphomicrobiales</taxon>
        <taxon>Nitrobacteraceae</taxon>
        <taxon>Bradyrhizobium</taxon>
    </lineage>
</organism>
<dbReference type="PANTHER" id="PTHR36838:SF3">
    <property type="entry name" value="TRANSPORTER AUXIN EFFLUX CARRIER EC FAMILY"/>
    <property type="match status" value="1"/>
</dbReference>
<feature type="transmembrane region" description="Helical" evidence="8">
    <location>
        <begin position="33"/>
        <end position="52"/>
    </location>
</feature>
<evidence type="ECO:0000256" key="6">
    <source>
        <dbReference type="ARBA" id="ARBA00022989"/>
    </source>
</evidence>
<evidence type="ECO:0000256" key="7">
    <source>
        <dbReference type="ARBA" id="ARBA00023136"/>
    </source>
</evidence>
<comment type="similarity">
    <text evidence="2">Belongs to the auxin efflux carrier (TC 2.A.69) family.</text>
</comment>
<dbReference type="RefSeq" id="WP_027561993.1">
    <property type="nucleotide sequence ID" value="NZ_AXAD01000009.1"/>
</dbReference>
<feature type="transmembrane region" description="Helical" evidence="8">
    <location>
        <begin position="188"/>
        <end position="210"/>
    </location>
</feature>
<evidence type="ECO:0000313" key="10">
    <source>
        <dbReference type="Proteomes" id="UP000594015"/>
    </source>
</evidence>
<feature type="transmembrane region" description="Helical" evidence="8">
    <location>
        <begin position="64"/>
        <end position="83"/>
    </location>
</feature>
<sequence length="309" mass="32186">MEVASLVLPVFAIIVTGWLAGELGYLSRSLADALVHFAYNVAMPALLIVTIAQEPARNLLEWRFLLAFGGGSLVCFALVFVAVRGKHDLASSTIHGMAAAMTNTGFVALPILHAIYGQPAVLPAAVATVFVAAVMFPITVILLERDARGPAHSAGLARQILLNPMVLSTLIGLVWSITGLPIPAAVAAYLNMIAAALTPCALFAIGLGLSVEGLRSNLKASFALAAVKLVIMPLLVYGLCVMLGLNPLYTVAAVICAAVPTAKTVYVLAHEHKVEERLVAATVSVTTMLSVGTLLVALYLLSGLATGPR</sequence>
<protein>
    <submittedName>
        <fullName evidence="9">AEC family transporter</fullName>
    </submittedName>
</protein>
<dbReference type="EMBL" id="CP030050">
    <property type="protein sequence ID" value="QOZ72688.1"/>
    <property type="molecule type" value="Genomic_DNA"/>
</dbReference>
<gene>
    <name evidence="9" type="ORF">WN72_45230</name>
</gene>
<feature type="transmembrane region" description="Helical" evidence="8">
    <location>
        <begin position="122"/>
        <end position="143"/>
    </location>
</feature>
<evidence type="ECO:0000256" key="3">
    <source>
        <dbReference type="ARBA" id="ARBA00022448"/>
    </source>
</evidence>
<evidence type="ECO:0000256" key="8">
    <source>
        <dbReference type="SAM" id="Phobius"/>
    </source>
</evidence>
<dbReference type="Gene3D" id="1.20.1530.20">
    <property type="match status" value="1"/>
</dbReference>
<evidence type="ECO:0000256" key="5">
    <source>
        <dbReference type="ARBA" id="ARBA00022692"/>
    </source>
</evidence>
<dbReference type="AlphaFoldDB" id="A0AAE7NVC8"/>
<dbReference type="GO" id="GO:0055085">
    <property type="term" value="P:transmembrane transport"/>
    <property type="evidence" value="ECO:0007669"/>
    <property type="project" value="InterPro"/>
</dbReference>
<keyword evidence="3" id="KW-0813">Transport</keyword>
<keyword evidence="4" id="KW-1003">Cell membrane</keyword>
<dbReference type="Pfam" id="PF03547">
    <property type="entry name" value="Mem_trans"/>
    <property type="match status" value="1"/>
</dbReference>
<feature type="transmembrane region" description="Helical" evidence="8">
    <location>
        <begin position="222"/>
        <end position="245"/>
    </location>
</feature>
<feature type="transmembrane region" description="Helical" evidence="8">
    <location>
        <begin position="95"/>
        <end position="116"/>
    </location>
</feature>
<accession>A0AAE7NVC8</accession>
<dbReference type="InterPro" id="IPR004776">
    <property type="entry name" value="Mem_transp_PIN-like"/>
</dbReference>
<dbReference type="PANTHER" id="PTHR36838">
    <property type="entry name" value="AUXIN EFFLUX CARRIER FAMILY PROTEIN"/>
    <property type="match status" value="1"/>
</dbReference>
<feature type="transmembrane region" description="Helical" evidence="8">
    <location>
        <begin position="278"/>
        <end position="301"/>
    </location>
</feature>
<proteinExistence type="inferred from homology"/>